<evidence type="ECO:0000256" key="3">
    <source>
        <dbReference type="ARBA" id="ARBA00023274"/>
    </source>
</evidence>
<proteinExistence type="inferred from homology"/>
<dbReference type="Pfam" id="PF01016">
    <property type="entry name" value="Ribosomal_L27"/>
    <property type="match status" value="1"/>
</dbReference>
<dbReference type="GO" id="GO:0003735">
    <property type="term" value="F:structural constituent of ribosome"/>
    <property type="evidence" value="ECO:0007669"/>
    <property type="project" value="InterPro"/>
</dbReference>
<evidence type="ECO:0008006" key="7">
    <source>
        <dbReference type="Google" id="ProtNLM"/>
    </source>
</evidence>
<evidence type="ECO:0000256" key="4">
    <source>
        <dbReference type="SAM" id="MobiDB-lite"/>
    </source>
</evidence>
<protein>
    <recommendedName>
        <fullName evidence="7">Ribosomal protein L27</fullName>
    </recommendedName>
</protein>
<sequence length="154" mass="17466">MVAQKNSFDRRFIFATTKIRMNSLLNLSRTLGLTPNSPFNVAVRNASKKASGGKRNPKQGDGPRWSIKKGDGCRIFAHDIIVTQGRLRYHPGLNVVAVGSFQLRALKEGTVRFTCEQSNMNYSHSWIKKFYPETQGTPIFKKRHISKRQRASLT</sequence>
<dbReference type="OrthoDB" id="1867012at2759"/>
<evidence type="ECO:0000313" key="5">
    <source>
        <dbReference type="EMBL" id="CAG7726530.1"/>
    </source>
</evidence>
<comment type="similarity">
    <text evidence="1">Belongs to the bacterial ribosomal protein bL27 family.</text>
</comment>
<evidence type="ECO:0000256" key="1">
    <source>
        <dbReference type="ARBA" id="ARBA00010797"/>
    </source>
</evidence>
<organism evidence="5 6">
    <name type="scientific">Allacma fusca</name>
    <dbReference type="NCBI Taxonomy" id="39272"/>
    <lineage>
        <taxon>Eukaryota</taxon>
        <taxon>Metazoa</taxon>
        <taxon>Ecdysozoa</taxon>
        <taxon>Arthropoda</taxon>
        <taxon>Hexapoda</taxon>
        <taxon>Collembola</taxon>
        <taxon>Symphypleona</taxon>
        <taxon>Sminthuridae</taxon>
        <taxon>Allacma</taxon>
    </lineage>
</organism>
<reference evidence="5" key="1">
    <citation type="submission" date="2021-06" db="EMBL/GenBank/DDBJ databases">
        <authorList>
            <person name="Hodson N. C."/>
            <person name="Mongue J. A."/>
            <person name="Jaron S. K."/>
        </authorList>
    </citation>
    <scope>NUCLEOTIDE SEQUENCE</scope>
</reference>
<dbReference type="Proteomes" id="UP000708208">
    <property type="component" value="Unassembled WGS sequence"/>
</dbReference>
<dbReference type="PANTHER" id="PTHR15893">
    <property type="entry name" value="RIBOSOMAL PROTEIN L27"/>
    <property type="match status" value="1"/>
</dbReference>
<accession>A0A8J2NZP6</accession>
<evidence type="ECO:0000256" key="2">
    <source>
        <dbReference type="ARBA" id="ARBA00022980"/>
    </source>
</evidence>
<keyword evidence="3" id="KW-0687">Ribonucleoprotein</keyword>
<gene>
    <name evidence="5" type="ORF">AFUS01_LOCUS15439</name>
</gene>
<comment type="caution">
    <text evidence="5">The sequence shown here is derived from an EMBL/GenBank/DDBJ whole genome shotgun (WGS) entry which is preliminary data.</text>
</comment>
<name>A0A8J2NZP6_9HEXA</name>
<evidence type="ECO:0000313" key="6">
    <source>
        <dbReference type="Proteomes" id="UP000708208"/>
    </source>
</evidence>
<dbReference type="EMBL" id="CAJVCH010136731">
    <property type="protein sequence ID" value="CAG7726530.1"/>
    <property type="molecule type" value="Genomic_DNA"/>
</dbReference>
<keyword evidence="2" id="KW-0689">Ribosomal protein</keyword>
<keyword evidence="6" id="KW-1185">Reference proteome</keyword>
<dbReference type="GO" id="GO:0005762">
    <property type="term" value="C:mitochondrial large ribosomal subunit"/>
    <property type="evidence" value="ECO:0007669"/>
    <property type="project" value="TreeGrafter"/>
</dbReference>
<dbReference type="GO" id="GO:0006412">
    <property type="term" value="P:translation"/>
    <property type="evidence" value="ECO:0007669"/>
    <property type="project" value="InterPro"/>
</dbReference>
<dbReference type="AlphaFoldDB" id="A0A8J2NZP6"/>
<feature type="region of interest" description="Disordered" evidence="4">
    <location>
        <begin position="46"/>
        <end position="65"/>
    </location>
</feature>
<dbReference type="InterPro" id="IPR001684">
    <property type="entry name" value="Ribosomal_bL27"/>
</dbReference>
<dbReference type="PANTHER" id="PTHR15893:SF0">
    <property type="entry name" value="LARGE RIBOSOMAL SUBUNIT PROTEIN BL27M"/>
    <property type="match status" value="1"/>
</dbReference>